<protein>
    <submittedName>
        <fullName evidence="1">DUF1339 domain protein</fullName>
    </submittedName>
</protein>
<comment type="caution">
    <text evidence="1">The sequence shown here is derived from an EMBL/GenBank/DDBJ whole genome shotgun (WGS) entry which is preliminary data.</text>
</comment>
<dbReference type="EMBL" id="BCWF01000023">
    <property type="protein sequence ID" value="GAT27735.1"/>
    <property type="molecule type" value="Genomic_DNA"/>
</dbReference>
<reference evidence="1 2" key="1">
    <citation type="journal article" date="2016" name="DNA Res.">
        <title>Genome sequence of Aspergillus luchuensis NBRC 4314.</title>
        <authorList>
            <person name="Yamada O."/>
            <person name="Machida M."/>
            <person name="Hosoyama A."/>
            <person name="Goto M."/>
            <person name="Takahashi T."/>
            <person name="Futagami T."/>
            <person name="Yamagata Y."/>
            <person name="Takeuchi M."/>
            <person name="Kobayashi T."/>
            <person name="Koike H."/>
            <person name="Abe K."/>
            <person name="Asai K."/>
            <person name="Arita M."/>
            <person name="Fujita N."/>
            <person name="Fukuda K."/>
            <person name="Higa K."/>
            <person name="Horikawa H."/>
            <person name="Ishikawa T."/>
            <person name="Jinno K."/>
            <person name="Kato Y."/>
            <person name="Kirimura K."/>
            <person name="Mizutani O."/>
            <person name="Nakasone K."/>
            <person name="Sano M."/>
            <person name="Shiraishi Y."/>
            <person name="Tsukahara M."/>
            <person name="Gomi K."/>
        </authorList>
    </citation>
    <scope>NUCLEOTIDE SEQUENCE [LARGE SCALE GENOMIC DNA]</scope>
    <source>
        <strain evidence="1 2">RIB 2604</strain>
    </source>
</reference>
<organism evidence="1 2">
    <name type="scientific">Aspergillus kawachii</name>
    <name type="common">White koji mold</name>
    <name type="synonym">Aspergillus awamori var. kawachi</name>
    <dbReference type="NCBI Taxonomy" id="1069201"/>
    <lineage>
        <taxon>Eukaryota</taxon>
        <taxon>Fungi</taxon>
        <taxon>Dikarya</taxon>
        <taxon>Ascomycota</taxon>
        <taxon>Pezizomycotina</taxon>
        <taxon>Eurotiomycetes</taxon>
        <taxon>Eurotiomycetidae</taxon>
        <taxon>Eurotiales</taxon>
        <taxon>Aspergillaceae</taxon>
        <taxon>Aspergillus</taxon>
        <taxon>Aspergillus subgen. Circumdati</taxon>
    </lineage>
</organism>
<proteinExistence type="predicted"/>
<accession>A0A146FPS6</accession>
<evidence type="ECO:0000313" key="2">
    <source>
        <dbReference type="Proteomes" id="UP000075230"/>
    </source>
</evidence>
<dbReference type="AlphaFoldDB" id="A0A146FPS6"/>
<reference evidence="2" key="2">
    <citation type="submission" date="2016-02" db="EMBL/GenBank/DDBJ databases">
        <title>Genome sequencing of Aspergillus luchuensis NBRC 4314.</title>
        <authorList>
            <person name="Yamada O."/>
        </authorList>
    </citation>
    <scope>NUCLEOTIDE SEQUENCE [LARGE SCALE GENOMIC DNA]</scope>
    <source>
        <strain evidence="2">RIB 2604</strain>
    </source>
</reference>
<name>A0A146FPS6_ASPKA</name>
<evidence type="ECO:0000313" key="1">
    <source>
        <dbReference type="EMBL" id="GAT27735.1"/>
    </source>
</evidence>
<sequence>MKVLLRYATSYETTKQARSSYLNQHTVVHTNEWQGQGLIGQGAGDMLRMMVMVIEDVPHTSPACYPGSD</sequence>
<gene>
    <name evidence="1" type="ORF">RIB2604_02300910</name>
</gene>
<dbReference type="Proteomes" id="UP000075230">
    <property type="component" value="Unassembled WGS sequence"/>
</dbReference>